<dbReference type="Pfam" id="PF13561">
    <property type="entry name" value="adh_short_C2"/>
    <property type="match status" value="1"/>
</dbReference>
<name>A0ABZ2LMS5_9BACT</name>
<organism evidence="7 8">
    <name type="scientific">Pendulispora rubella</name>
    <dbReference type="NCBI Taxonomy" id="2741070"/>
    <lineage>
        <taxon>Bacteria</taxon>
        <taxon>Pseudomonadati</taxon>
        <taxon>Myxococcota</taxon>
        <taxon>Myxococcia</taxon>
        <taxon>Myxococcales</taxon>
        <taxon>Sorangiineae</taxon>
        <taxon>Pendulisporaceae</taxon>
        <taxon>Pendulispora</taxon>
    </lineage>
</organism>
<evidence type="ECO:0000256" key="4">
    <source>
        <dbReference type="ARBA" id="ARBA00023098"/>
    </source>
</evidence>
<dbReference type="RefSeq" id="WP_394840155.1">
    <property type="nucleotide sequence ID" value="NZ_CP089929.1"/>
</dbReference>
<dbReference type="InterPro" id="IPR057326">
    <property type="entry name" value="KR_dom"/>
</dbReference>
<evidence type="ECO:0000313" key="8">
    <source>
        <dbReference type="Proteomes" id="UP001374803"/>
    </source>
</evidence>
<proteinExistence type="inferred from homology"/>
<dbReference type="SMART" id="SM00822">
    <property type="entry name" value="PKS_KR"/>
    <property type="match status" value="1"/>
</dbReference>
<dbReference type="InterPro" id="IPR002347">
    <property type="entry name" value="SDR_fam"/>
</dbReference>
<evidence type="ECO:0000256" key="5">
    <source>
        <dbReference type="ARBA" id="ARBA00023221"/>
    </source>
</evidence>
<dbReference type="NCBIfam" id="NF005559">
    <property type="entry name" value="PRK07231.1"/>
    <property type="match status" value="1"/>
</dbReference>
<dbReference type="EC" id="1.1.1.47" evidence="7"/>
<dbReference type="PROSITE" id="PS00061">
    <property type="entry name" value="ADH_SHORT"/>
    <property type="match status" value="1"/>
</dbReference>
<reference evidence="7" key="1">
    <citation type="submission" date="2021-12" db="EMBL/GenBank/DDBJ databases">
        <title>Discovery of the Pendulisporaceae a myxobacterial family with distinct sporulation behavior and unique specialized metabolism.</title>
        <authorList>
            <person name="Garcia R."/>
            <person name="Popoff A."/>
            <person name="Bader C.D."/>
            <person name="Loehr J."/>
            <person name="Walesch S."/>
            <person name="Walt C."/>
            <person name="Boldt J."/>
            <person name="Bunk B."/>
            <person name="Haeckl F.J.F.P.J."/>
            <person name="Gunesch A.P."/>
            <person name="Birkelbach J."/>
            <person name="Nuebel U."/>
            <person name="Pietschmann T."/>
            <person name="Bach T."/>
            <person name="Mueller R."/>
        </authorList>
    </citation>
    <scope>NUCLEOTIDE SEQUENCE</scope>
    <source>
        <strain evidence="7">MSr11367</strain>
    </source>
</reference>
<dbReference type="EMBL" id="CP089983">
    <property type="protein sequence ID" value="WXB10481.1"/>
    <property type="molecule type" value="Genomic_DNA"/>
</dbReference>
<evidence type="ECO:0000256" key="1">
    <source>
        <dbReference type="ARBA" id="ARBA00006484"/>
    </source>
</evidence>
<keyword evidence="2 7" id="KW-0560">Oxidoreductase</keyword>
<dbReference type="Proteomes" id="UP001374803">
    <property type="component" value="Chromosome"/>
</dbReference>
<protein>
    <submittedName>
        <fullName evidence="7">Glucose 1-dehydrogenase</fullName>
        <ecNumber evidence="7">1.1.1.47</ecNumber>
    </submittedName>
</protein>
<evidence type="ECO:0000256" key="2">
    <source>
        <dbReference type="ARBA" id="ARBA00023002"/>
    </source>
</evidence>
<dbReference type="SUPFAM" id="SSF51735">
    <property type="entry name" value="NAD(P)-binding Rossmann-fold domains"/>
    <property type="match status" value="1"/>
</dbReference>
<evidence type="ECO:0000259" key="6">
    <source>
        <dbReference type="SMART" id="SM00822"/>
    </source>
</evidence>
<dbReference type="InterPro" id="IPR036291">
    <property type="entry name" value="NAD(P)-bd_dom_sf"/>
</dbReference>
<dbReference type="PRINTS" id="PR00081">
    <property type="entry name" value="GDHRDH"/>
</dbReference>
<keyword evidence="3" id="KW-0520">NAD</keyword>
<keyword evidence="4" id="KW-0443">Lipid metabolism</keyword>
<keyword evidence="5" id="KW-0753">Steroid metabolism</keyword>
<accession>A0ABZ2LMS5</accession>
<sequence>MTDYTRAFRLDGKVALVTGAARGIGAEIARALAQAGARVLVTDVADDGGYGTAQAIRASGGTAEQVLHDVTSEPQWEAAIATAVRNLGGLDILVNNAGIERSAMLSQCSLEEFKQIHSVNVEGIFLGIKHATRAMSPGGVAGKGGSIINLSSVAGIIGVAGHGAYSTSKGAVRALSKSAAVECGRLGTGIRVNSIHPGLIPSTDMGTKFVDSYVELGLAPDREASIAALLALHPIGRLGEPSDIAAAALYLASDAAKWVTGSELVVDGGVAAS</sequence>
<dbReference type="Gene3D" id="3.40.50.720">
    <property type="entry name" value="NAD(P)-binding Rossmann-like Domain"/>
    <property type="match status" value="1"/>
</dbReference>
<dbReference type="PANTHER" id="PTHR43180:SF28">
    <property type="entry name" value="NAD(P)-BINDING ROSSMANN-FOLD SUPERFAMILY PROTEIN"/>
    <property type="match status" value="1"/>
</dbReference>
<evidence type="ECO:0000256" key="3">
    <source>
        <dbReference type="ARBA" id="ARBA00023027"/>
    </source>
</evidence>
<evidence type="ECO:0000313" key="7">
    <source>
        <dbReference type="EMBL" id="WXB10481.1"/>
    </source>
</evidence>
<keyword evidence="8" id="KW-1185">Reference proteome</keyword>
<feature type="domain" description="Ketoreductase" evidence="6">
    <location>
        <begin position="13"/>
        <end position="202"/>
    </location>
</feature>
<comment type="similarity">
    <text evidence="1">Belongs to the short-chain dehydrogenases/reductases (SDR) family.</text>
</comment>
<dbReference type="GO" id="GO:0047936">
    <property type="term" value="F:glucose 1-dehydrogenase [NAD(P)+] activity"/>
    <property type="evidence" value="ECO:0007669"/>
    <property type="project" value="UniProtKB-EC"/>
</dbReference>
<dbReference type="PANTHER" id="PTHR43180">
    <property type="entry name" value="3-OXOACYL-(ACYL-CARRIER-PROTEIN) REDUCTASE (AFU_ORTHOLOGUE AFUA_6G11210)"/>
    <property type="match status" value="1"/>
</dbReference>
<dbReference type="InterPro" id="IPR020904">
    <property type="entry name" value="Sc_DH/Rdtase_CS"/>
</dbReference>
<dbReference type="PRINTS" id="PR00080">
    <property type="entry name" value="SDRFAMILY"/>
</dbReference>
<gene>
    <name evidence="7" type="ORF">LVJ94_25040</name>
</gene>